<dbReference type="AlphaFoldDB" id="A0A6C0CDV5"/>
<reference evidence="1" key="1">
    <citation type="journal article" date="2020" name="Nature">
        <title>Giant virus diversity and host interactions through global metagenomics.</title>
        <authorList>
            <person name="Schulz F."/>
            <person name="Roux S."/>
            <person name="Paez-Espino D."/>
            <person name="Jungbluth S."/>
            <person name="Walsh D.A."/>
            <person name="Denef V.J."/>
            <person name="McMahon K.D."/>
            <person name="Konstantinidis K.T."/>
            <person name="Eloe-Fadrosh E.A."/>
            <person name="Kyrpides N.C."/>
            <person name="Woyke T."/>
        </authorList>
    </citation>
    <scope>NUCLEOTIDE SEQUENCE</scope>
    <source>
        <strain evidence="1">GVMAG-M-3300020595-32</strain>
    </source>
</reference>
<dbReference type="EMBL" id="MN739395">
    <property type="protein sequence ID" value="QHT02473.1"/>
    <property type="molecule type" value="Genomic_DNA"/>
</dbReference>
<organism evidence="1">
    <name type="scientific">viral metagenome</name>
    <dbReference type="NCBI Taxonomy" id="1070528"/>
    <lineage>
        <taxon>unclassified sequences</taxon>
        <taxon>metagenomes</taxon>
        <taxon>organismal metagenomes</taxon>
    </lineage>
</organism>
<evidence type="ECO:0000313" key="1">
    <source>
        <dbReference type="EMBL" id="QHT02473.1"/>
    </source>
</evidence>
<sequence length="308" mass="34235">MSAVKDIQMMNELSTTESSVWDGDGIWIDEPDASVAVAEEPVVEPGYDMRKLYRETTPWELQEAVSSWEKGESDVIKYSEDGKEKIAPGTCPGGPNLGKPFFQFLPLHKTFEEGGTKVAESENCISFIPAGFRGGKTPNTMNPVREELGGASALMSLVHVLTIPKVQRVYNASTLTADHLPIIQEMKELGEKSAMILMKGSKTMMGSFKWQYSQKGEVEMSDGTMKSMEVVKTDLSPKCQKNYHKKIPDPTIFNSFHVYPAASIGYLHLHSYVGELLTTAHDTMSKEAKDKGYHKNVPYEVVVKQLTE</sequence>
<accession>A0A6C0CDV5</accession>
<proteinExistence type="predicted"/>
<protein>
    <submittedName>
        <fullName evidence="1">Uncharacterized protein</fullName>
    </submittedName>
</protein>
<name>A0A6C0CDV5_9ZZZZ</name>